<evidence type="ECO:0000313" key="5">
    <source>
        <dbReference type="Proteomes" id="UP000552045"/>
    </source>
</evidence>
<dbReference type="GO" id="GO:0016787">
    <property type="term" value="F:hydrolase activity"/>
    <property type="evidence" value="ECO:0007669"/>
    <property type="project" value="UniProtKB-KW"/>
</dbReference>
<feature type="domain" description="Alpha/beta hydrolase fold-3" evidence="3">
    <location>
        <begin position="48"/>
        <end position="257"/>
    </location>
</feature>
<accession>A0A7Y9EU13</accession>
<keyword evidence="2 4" id="KW-0378">Hydrolase</keyword>
<dbReference type="SUPFAM" id="SSF53474">
    <property type="entry name" value="alpha/beta-Hydrolases"/>
    <property type="match status" value="1"/>
</dbReference>
<protein>
    <submittedName>
        <fullName evidence="4">Acetyl esterase</fullName>
        <ecNumber evidence="4">3.1.1.-</ecNumber>
    </submittedName>
</protein>
<comment type="caution">
    <text evidence="4">The sequence shown here is derived from an EMBL/GenBank/DDBJ whole genome shotgun (WGS) entry which is preliminary data.</text>
</comment>
<evidence type="ECO:0000256" key="2">
    <source>
        <dbReference type="ARBA" id="ARBA00022801"/>
    </source>
</evidence>
<reference evidence="4 5" key="1">
    <citation type="submission" date="2020-07" db="EMBL/GenBank/DDBJ databases">
        <title>Sequencing the genomes of 1000 actinobacteria strains.</title>
        <authorList>
            <person name="Klenk H.-P."/>
        </authorList>
    </citation>
    <scope>NUCLEOTIDE SEQUENCE [LARGE SCALE GENOMIC DNA]</scope>
    <source>
        <strain evidence="4 5">DSM 22185</strain>
    </source>
</reference>
<name>A0A7Y9EU13_9MICO</name>
<dbReference type="Proteomes" id="UP000552045">
    <property type="component" value="Unassembled WGS sequence"/>
</dbReference>
<dbReference type="PANTHER" id="PTHR48081">
    <property type="entry name" value="AB HYDROLASE SUPERFAMILY PROTEIN C4A8.06C"/>
    <property type="match status" value="1"/>
</dbReference>
<dbReference type="PANTHER" id="PTHR48081:SF8">
    <property type="entry name" value="ALPHA_BETA HYDROLASE FOLD-3 DOMAIN-CONTAINING PROTEIN-RELATED"/>
    <property type="match status" value="1"/>
</dbReference>
<comment type="similarity">
    <text evidence="1">Belongs to the 'GDXG' lipolytic enzyme family.</text>
</comment>
<dbReference type="PROSITE" id="PS01173">
    <property type="entry name" value="LIPASE_GDXG_HIS"/>
    <property type="match status" value="1"/>
</dbReference>
<dbReference type="InterPro" id="IPR013094">
    <property type="entry name" value="AB_hydrolase_3"/>
</dbReference>
<sequence length="282" mass="30797">MRPILDQPALEPAQRAAVYAVEDRLIDVGSPLPVRIYEPSANAPLPILMYFHGGAFFSGTLESHDEIARALCAAAGFKVVSVGYRLAPEHPFPTPLLDCYEATAWVTSHEHELGWDGLTLAVCGDSSGGNLAAAVSQLARERRDFVVSAQVLFYPGLDLASAASEYPSRQENAVGYGLETAQLPDFYSFYLSRGADPADPLVSPLKEDWLESLPPTLVITAEYDPLRDEGETYGLKLKEAGVPAEIFRYEGATHGFLGKFTHLPEFEDVYRRAADFLAGQRS</sequence>
<dbReference type="EC" id="3.1.1.-" evidence="4"/>
<dbReference type="EMBL" id="JACCBH010000001">
    <property type="protein sequence ID" value="NYD53940.1"/>
    <property type="molecule type" value="Genomic_DNA"/>
</dbReference>
<dbReference type="RefSeq" id="WP_179431869.1">
    <property type="nucleotide sequence ID" value="NZ_BAABLC010000001.1"/>
</dbReference>
<gene>
    <name evidence="4" type="ORF">BKA02_000995</name>
</gene>
<dbReference type="Gene3D" id="3.40.50.1820">
    <property type="entry name" value="alpha/beta hydrolase"/>
    <property type="match status" value="1"/>
</dbReference>
<keyword evidence="5" id="KW-1185">Reference proteome</keyword>
<evidence type="ECO:0000259" key="3">
    <source>
        <dbReference type="Pfam" id="PF07859"/>
    </source>
</evidence>
<dbReference type="InterPro" id="IPR050300">
    <property type="entry name" value="GDXG_lipolytic_enzyme"/>
</dbReference>
<dbReference type="InterPro" id="IPR029058">
    <property type="entry name" value="AB_hydrolase_fold"/>
</dbReference>
<organism evidence="4 5">
    <name type="scientific">Microbacterium pseudoresistens</name>
    <dbReference type="NCBI Taxonomy" id="640634"/>
    <lineage>
        <taxon>Bacteria</taxon>
        <taxon>Bacillati</taxon>
        <taxon>Actinomycetota</taxon>
        <taxon>Actinomycetes</taxon>
        <taxon>Micrococcales</taxon>
        <taxon>Microbacteriaceae</taxon>
        <taxon>Microbacterium</taxon>
    </lineage>
</organism>
<dbReference type="Pfam" id="PF07859">
    <property type="entry name" value="Abhydrolase_3"/>
    <property type="match status" value="1"/>
</dbReference>
<dbReference type="AlphaFoldDB" id="A0A7Y9EU13"/>
<dbReference type="InterPro" id="IPR002168">
    <property type="entry name" value="Lipase_GDXG_HIS_AS"/>
</dbReference>
<evidence type="ECO:0000313" key="4">
    <source>
        <dbReference type="EMBL" id="NYD53940.1"/>
    </source>
</evidence>
<proteinExistence type="inferred from homology"/>
<evidence type="ECO:0000256" key="1">
    <source>
        <dbReference type="ARBA" id="ARBA00010515"/>
    </source>
</evidence>